<dbReference type="CDD" id="cd01335">
    <property type="entry name" value="Radical_SAM"/>
    <property type="match status" value="1"/>
</dbReference>
<keyword evidence="6" id="KW-0411">Iron-sulfur</keyword>
<evidence type="ECO:0000313" key="9">
    <source>
        <dbReference type="Proteomes" id="UP001564408"/>
    </source>
</evidence>
<dbReference type="SFLD" id="SFLDG01094">
    <property type="entry name" value="Uncharacterised_Radical_SAM_Su"/>
    <property type="match status" value="1"/>
</dbReference>
<keyword evidence="2" id="KW-0004">4Fe-4S</keyword>
<dbReference type="PANTHER" id="PTHR30352:SF13">
    <property type="entry name" value="GLYCYL-RADICAL ENZYME ACTIVATING ENZYME YJJW-RELATED"/>
    <property type="match status" value="1"/>
</dbReference>
<dbReference type="InterPro" id="IPR013785">
    <property type="entry name" value="Aldolase_TIM"/>
</dbReference>
<evidence type="ECO:0000256" key="4">
    <source>
        <dbReference type="ARBA" id="ARBA00022723"/>
    </source>
</evidence>
<dbReference type="Proteomes" id="UP001564408">
    <property type="component" value="Unassembled WGS sequence"/>
</dbReference>
<organism evidence="8 9">
    <name type="scientific">Thioalkalicoccus limnaeus</name>
    <dbReference type="NCBI Taxonomy" id="120681"/>
    <lineage>
        <taxon>Bacteria</taxon>
        <taxon>Pseudomonadati</taxon>
        <taxon>Pseudomonadota</taxon>
        <taxon>Gammaproteobacteria</taxon>
        <taxon>Chromatiales</taxon>
        <taxon>Chromatiaceae</taxon>
        <taxon>Thioalkalicoccus</taxon>
    </lineage>
</organism>
<dbReference type="InterPro" id="IPR058240">
    <property type="entry name" value="rSAM_sf"/>
</dbReference>
<evidence type="ECO:0000256" key="3">
    <source>
        <dbReference type="ARBA" id="ARBA00022691"/>
    </source>
</evidence>
<comment type="caution">
    <text evidence="8">The sequence shown here is derived from an EMBL/GenBank/DDBJ whole genome shotgun (WGS) entry which is preliminary data.</text>
</comment>
<feature type="domain" description="Radical SAM core" evidence="7">
    <location>
        <begin position="38"/>
        <end position="243"/>
    </location>
</feature>
<evidence type="ECO:0000256" key="1">
    <source>
        <dbReference type="ARBA" id="ARBA00001966"/>
    </source>
</evidence>
<gene>
    <name evidence="8" type="ORF">ABC977_06395</name>
</gene>
<keyword evidence="4" id="KW-0479">Metal-binding</keyword>
<name>A0ABV4BET4_9GAMM</name>
<dbReference type="PANTHER" id="PTHR30352">
    <property type="entry name" value="PYRUVATE FORMATE-LYASE-ACTIVATING ENZYME"/>
    <property type="match status" value="1"/>
</dbReference>
<protein>
    <submittedName>
        <fullName evidence="8">Anaerobic ribonucleoside-triphosphate reductase activating protein</fullName>
    </submittedName>
</protein>
<keyword evidence="3" id="KW-0949">S-adenosyl-L-methionine</keyword>
<comment type="cofactor">
    <cofactor evidence="1">
        <name>[4Fe-4S] cluster</name>
        <dbReference type="ChEBI" id="CHEBI:49883"/>
    </cofactor>
</comment>
<dbReference type="Pfam" id="PF04055">
    <property type="entry name" value="Radical_SAM"/>
    <property type="match status" value="1"/>
</dbReference>
<evidence type="ECO:0000256" key="6">
    <source>
        <dbReference type="ARBA" id="ARBA00023014"/>
    </source>
</evidence>
<dbReference type="InterPro" id="IPR034457">
    <property type="entry name" value="Organic_radical-activating"/>
</dbReference>
<keyword evidence="9" id="KW-1185">Reference proteome</keyword>
<evidence type="ECO:0000256" key="5">
    <source>
        <dbReference type="ARBA" id="ARBA00023004"/>
    </source>
</evidence>
<accession>A0ABV4BET4</accession>
<dbReference type="SFLD" id="SFLDS00029">
    <property type="entry name" value="Radical_SAM"/>
    <property type="match status" value="1"/>
</dbReference>
<evidence type="ECO:0000259" key="7">
    <source>
        <dbReference type="PROSITE" id="PS51918"/>
    </source>
</evidence>
<evidence type="ECO:0000313" key="8">
    <source>
        <dbReference type="EMBL" id="MEY6432038.1"/>
    </source>
</evidence>
<keyword evidence="5" id="KW-0408">Iron</keyword>
<reference evidence="8 9" key="1">
    <citation type="submission" date="2024-05" db="EMBL/GenBank/DDBJ databases">
        <title>Genome Sequence and Characterization of the New Strain Purple Sulfur Bacterium of Genus Thioalkalicoccus.</title>
        <authorList>
            <person name="Bryantseva I.A."/>
            <person name="Kyndt J.A."/>
            <person name="Imhoff J.F."/>
        </authorList>
    </citation>
    <scope>NUCLEOTIDE SEQUENCE [LARGE SCALE GENOMIC DNA]</scope>
    <source>
        <strain evidence="8 9">Um2</strain>
    </source>
</reference>
<proteinExistence type="predicted"/>
<dbReference type="NCBIfam" id="TIGR02495">
    <property type="entry name" value="NrdG2"/>
    <property type="match status" value="1"/>
</dbReference>
<dbReference type="PROSITE" id="PS51918">
    <property type="entry name" value="RADICAL_SAM"/>
    <property type="match status" value="1"/>
</dbReference>
<dbReference type="RefSeq" id="WP_369666412.1">
    <property type="nucleotide sequence ID" value="NZ_JBDKXB010000005.1"/>
</dbReference>
<dbReference type="EMBL" id="JBDKXB010000005">
    <property type="protein sequence ID" value="MEY6432038.1"/>
    <property type="molecule type" value="Genomic_DNA"/>
</dbReference>
<dbReference type="SUPFAM" id="SSF102114">
    <property type="entry name" value="Radical SAM enzymes"/>
    <property type="match status" value="1"/>
</dbReference>
<dbReference type="Gene3D" id="3.20.20.70">
    <property type="entry name" value="Aldolase class I"/>
    <property type="match status" value="1"/>
</dbReference>
<evidence type="ECO:0000256" key="2">
    <source>
        <dbReference type="ARBA" id="ARBA00022485"/>
    </source>
</evidence>
<dbReference type="InterPro" id="IPR012840">
    <property type="entry name" value="NrdG2"/>
</dbReference>
<dbReference type="InterPro" id="IPR007197">
    <property type="entry name" value="rSAM"/>
</dbReference>
<sequence length="246" mass="26422">MTVLARAAAPVDSVACPRPPARHDAWQVAGLTPLTTIDFPGELAAVLFGPGCPWRCRYCHNGHLAADSDGPRIEWSEIRSFLESRRGLLDAVVFSGGEPTAQSGLAVAMAEVKGLGFKVGLHTAGPYPERLPALLPWLDWVGLDIKALPEDYPAITGVPGSGEPAWRSLHLFLEAGTPMQVRTTMMPAWRADDLKPLVDRLADAGVTHFRMQPLRAAMALDPAIVEAGDWEVPEAARGYCAALFAP</sequence>